<reference evidence="2" key="2">
    <citation type="submission" date="2017-02" db="EMBL/GenBank/DDBJ databases">
        <title>WGS assembly of Sorghum bicolor.</title>
        <authorList>
            <person name="Paterson A."/>
            <person name="Mullet J."/>
            <person name="Bowers J."/>
            <person name="Bruggmann R."/>
            <person name="Dubchak I."/>
            <person name="Grimwood J."/>
            <person name="Gundlach H."/>
            <person name="Haberer G."/>
            <person name="Hellsten U."/>
            <person name="Mitros T."/>
            <person name="Poliakov A."/>
            <person name="Schmutz J."/>
            <person name="Spannagl M."/>
            <person name="Tang H."/>
            <person name="Wang X."/>
            <person name="Wicker T."/>
            <person name="Bharti A."/>
            <person name="Chapman J."/>
            <person name="Feltus F."/>
            <person name="Gowik U."/>
            <person name="Grigoriev I."/>
            <person name="Lyons E."/>
            <person name="Maher C."/>
            <person name="Martis M."/>
            <person name="Narechania A."/>
            <person name="Otillar R."/>
            <person name="Penning B."/>
            <person name="Salamov A."/>
            <person name="Wang Y."/>
            <person name="Zhang L."/>
            <person name="Carpita N."/>
            <person name="Freeling M."/>
            <person name="Gingle A."/>
            <person name="Hash C."/>
            <person name="Keller B."/>
            <person name="Klein P."/>
            <person name="Kresovich S."/>
            <person name="Mccann M."/>
            <person name="Ming R."/>
            <person name="Peterson D."/>
            <person name="Rahman M."/>
            <person name="Ware D."/>
            <person name="Westhoff P."/>
            <person name="Mayer K."/>
            <person name="Messing J."/>
            <person name="Sims D."/>
            <person name="Jenkins J."/>
            <person name="Shu S."/>
            <person name="Rokhsar D."/>
        </authorList>
    </citation>
    <scope>NUCLEOTIDE SEQUENCE</scope>
</reference>
<organism evidence="2 3">
    <name type="scientific">Sorghum bicolor</name>
    <name type="common">Sorghum</name>
    <name type="synonym">Sorghum vulgare</name>
    <dbReference type="NCBI Taxonomy" id="4558"/>
    <lineage>
        <taxon>Eukaryota</taxon>
        <taxon>Viridiplantae</taxon>
        <taxon>Streptophyta</taxon>
        <taxon>Embryophyta</taxon>
        <taxon>Tracheophyta</taxon>
        <taxon>Spermatophyta</taxon>
        <taxon>Magnoliopsida</taxon>
        <taxon>Liliopsida</taxon>
        <taxon>Poales</taxon>
        <taxon>Poaceae</taxon>
        <taxon>PACMAD clade</taxon>
        <taxon>Panicoideae</taxon>
        <taxon>Andropogonodae</taxon>
        <taxon>Andropogoneae</taxon>
        <taxon>Sorghinae</taxon>
        <taxon>Sorghum</taxon>
    </lineage>
</organism>
<reference evidence="2 3" key="1">
    <citation type="journal article" date="2009" name="Nature">
        <title>The Sorghum bicolor genome and the diversification of grasses.</title>
        <authorList>
            <person name="Paterson A.H."/>
            <person name="Bowers J.E."/>
            <person name="Bruggmann R."/>
            <person name="Dubchak I."/>
            <person name="Grimwood J."/>
            <person name="Gundlach H."/>
            <person name="Haberer G."/>
            <person name="Hellsten U."/>
            <person name="Mitros T."/>
            <person name="Poliakov A."/>
            <person name="Schmutz J."/>
            <person name="Spannagl M."/>
            <person name="Tang H."/>
            <person name="Wang X."/>
            <person name="Wicker T."/>
            <person name="Bharti A.K."/>
            <person name="Chapman J."/>
            <person name="Feltus F.A."/>
            <person name="Gowik U."/>
            <person name="Grigoriev I.V."/>
            <person name="Lyons E."/>
            <person name="Maher C.A."/>
            <person name="Martis M."/>
            <person name="Narechania A."/>
            <person name="Otillar R.P."/>
            <person name="Penning B.W."/>
            <person name="Salamov A.A."/>
            <person name="Wang Y."/>
            <person name="Zhang L."/>
            <person name="Carpita N.C."/>
            <person name="Freeling M."/>
            <person name="Gingle A.R."/>
            <person name="Hash C.T."/>
            <person name="Keller B."/>
            <person name="Klein P."/>
            <person name="Kresovich S."/>
            <person name="McCann M.C."/>
            <person name="Ming R."/>
            <person name="Peterson D.G."/>
            <person name="Mehboob-ur-Rahman"/>
            <person name="Ware D."/>
            <person name="Westhoff P."/>
            <person name="Mayer K.F."/>
            <person name="Messing J."/>
            <person name="Rokhsar D.S."/>
        </authorList>
    </citation>
    <scope>NUCLEOTIDE SEQUENCE [LARGE SCALE GENOMIC DNA]</scope>
    <source>
        <strain evidence="3">cv. BTx623</strain>
    </source>
</reference>
<dbReference type="InParanoid" id="A0A1B6PC55"/>
<feature type="signal peptide" evidence="1">
    <location>
        <begin position="1"/>
        <end position="25"/>
    </location>
</feature>
<name>A0A1B6PC55_SORBI</name>
<dbReference type="Gramene" id="OQU78977">
    <property type="protein sequence ID" value="OQU78977"/>
    <property type="gene ID" value="SORBI_3008G081000"/>
</dbReference>
<accession>A0A1B6PC55</accession>
<sequence>MVTKTLKLHISRIHLLSSFAVGAATTPISQTITPLRPIAPSPACVVSMSHLSLVPVGDLSVPARGDDGLGVVGLGQRRHVEVTAPVPKVDARRLRPLRLRVSHTDVAAPTAEGGLLRSWSQRSMVVHGGRGPVRSCRRCRSISFEPSARLPNVAKRDLHLSWNGFFLKQW</sequence>
<feature type="chain" id="PRO_5008588702" evidence="1">
    <location>
        <begin position="26"/>
        <end position="170"/>
    </location>
</feature>
<keyword evidence="3" id="KW-1185">Reference proteome</keyword>
<protein>
    <submittedName>
        <fullName evidence="2">Uncharacterized protein</fullName>
    </submittedName>
</protein>
<dbReference type="EMBL" id="CM000767">
    <property type="protein sequence ID" value="KXG23302.1"/>
    <property type="molecule type" value="Genomic_DNA"/>
</dbReference>
<evidence type="ECO:0000256" key="1">
    <source>
        <dbReference type="SAM" id="SignalP"/>
    </source>
</evidence>
<dbReference type="Proteomes" id="UP000000768">
    <property type="component" value="Chromosome 8"/>
</dbReference>
<dbReference type="AlphaFoldDB" id="A0A1B6PC55"/>
<gene>
    <name evidence="2" type="ORF">SORBI_3008G081000</name>
</gene>
<evidence type="ECO:0000313" key="2">
    <source>
        <dbReference type="EMBL" id="KXG23302.1"/>
    </source>
</evidence>
<dbReference type="Gramene" id="KXG23302">
    <property type="protein sequence ID" value="KXG23302"/>
    <property type="gene ID" value="SORBI_3008G081000"/>
</dbReference>
<proteinExistence type="predicted"/>
<dbReference type="EMBL" id="CM000767">
    <property type="protein sequence ID" value="OQU78977.1"/>
    <property type="molecule type" value="Genomic_DNA"/>
</dbReference>
<reference evidence="3" key="3">
    <citation type="journal article" date="2018" name="Plant J.">
        <title>The Sorghum bicolor reference genome: improved assembly, gene annotations, a transcriptome atlas, and signatures of genome organization.</title>
        <authorList>
            <person name="McCormick R.F."/>
            <person name="Truong S.K."/>
            <person name="Sreedasyam A."/>
            <person name="Jenkins J."/>
            <person name="Shu S."/>
            <person name="Sims D."/>
            <person name="Kennedy M."/>
            <person name="Amirebrahimi M."/>
            <person name="Weers B.D."/>
            <person name="McKinley B."/>
            <person name="Mattison A."/>
            <person name="Morishige D.T."/>
            <person name="Grimwood J."/>
            <person name="Schmutz J."/>
            <person name="Mullet J.E."/>
        </authorList>
    </citation>
    <scope>NUCLEOTIDE SEQUENCE [LARGE SCALE GENOMIC DNA]</scope>
    <source>
        <strain evidence="3">cv. BTx623</strain>
    </source>
</reference>
<keyword evidence="1" id="KW-0732">Signal</keyword>
<evidence type="ECO:0000313" key="3">
    <source>
        <dbReference type="Proteomes" id="UP000000768"/>
    </source>
</evidence>